<keyword evidence="2" id="KW-0732">Signal</keyword>
<feature type="region of interest" description="Disordered" evidence="1">
    <location>
        <begin position="157"/>
        <end position="196"/>
    </location>
</feature>
<feature type="signal peptide" evidence="2">
    <location>
        <begin position="1"/>
        <end position="25"/>
    </location>
</feature>
<evidence type="ECO:0000256" key="1">
    <source>
        <dbReference type="SAM" id="MobiDB-lite"/>
    </source>
</evidence>
<dbReference type="OrthoDB" id="7950193at2759"/>
<proteinExistence type="predicted"/>
<organism evidence="3 4">
    <name type="scientific">Stomoxys calcitrans</name>
    <name type="common">Stable fly</name>
    <name type="synonym">Conops calcitrans</name>
    <dbReference type="NCBI Taxonomy" id="35570"/>
    <lineage>
        <taxon>Eukaryota</taxon>
        <taxon>Metazoa</taxon>
        <taxon>Ecdysozoa</taxon>
        <taxon>Arthropoda</taxon>
        <taxon>Hexapoda</taxon>
        <taxon>Insecta</taxon>
        <taxon>Pterygota</taxon>
        <taxon>Neoptera</taxon>
        <taxon>Endopterygota</taxon>
        <taxon>Diptera</taxon>
        <taxon>Brachycera</taxon>
        <taxon>Muscomorpha</taxon>
        <taxon>Muscoidea</taxon>
        <taxon>Muscidae</taxon>
        <taxon>Stomoxys</taxon>
    </lineage>
</organism>
<name>A0A1I8PHP4_STOCA</name>
<feature type="chain" id="PRO_5009326642" evidence="2">
    <location>
        <begin position="26"/>
        <end position="229"/>
    </location>
</feature>
<reference evidence="3" key="1">
    <citation type="submission" date="2020-05" db="UniProtKB">
        <authorList>
            <consortium name="EnsemblMetazoa"/>
        </authorList>
    </citation>
    <scope>IDENTIFICATION</scope>
    <source>
        <strain evidence="3">USDA</strain>
    </source>
</reference>
<dbReference type="AlphaFoldDB" id="A0A1I8PHP4"/>
<gene>
    <name evidence="3" type="primary">106086360</name>
</gene>
<dbReference type="Proteomes" id="UP000095300">
    <property type="component" value="Unassembled WGS sequence"/>
</dbReference>
<keyword evidence="4" id="KW-1185">Reference proteome</keyword>
<dbReference type="EnsemblMetazoa" id="SCAU008135-RA">
    <property type="protein sequence ID" value="SCAU008135-PA"/>
    <property type="gene ID" value="SCAU008135"/>
</dbReference>
<evidence type="ECO:0000313" key="4">
    <source>
        <dbReference type="Proteomes" id="UP000095300"/>
    </source>
</evidence>
<evidence type="ECO:0000313" key="3">
    <source>
        <dbReference type="EnsemblMetazoa" id="SCAU008135-PA"/>
    </source>
</evidence>
<accession>A0A1I8PHP4</accession>
<protein>
    <submittedName>
        <fullName evidence="3">Uncharacterized protein</fullName>
    </submittedName>
</protein>
<evidence type="ECO:0000256" key="2">
    <source>
        <dbReference type="SAM" id="SignalP"/>
    </source>
</evidence>
<sequence>MELKGYTAVFLQITCVAILLHTAGGTEKSKHKPGRYVPELHGGLRGKYVPDLSGKYIHIHRPYDGGYGDRGLKYVHDAKGNIFVVKSDGSPGLLPLGSKDHLRFMVDFNYDNMGWQTVKFEWFRDGDENYQYSYENQNRIFDVKDGKDKNEVVVDMPQEPENANGSAESEEVASDKEGSGDDGSDSSNEGFNGYDYSYTERKTSANAKNLQSAIKDVLEFIEVNILPTL</sequence>
<dbReference type="KEGG" id="scac:106086360"/>
<dbReference type="VEuPathDB" id="VectorBase:SCAU008135"/>